<evidence type="ECO:0000256" key="4">
    <source>
        <dbReference type="ARBA" id="ARBA00022737"/>
    </source>
</evidence>
<keyword evidence="7" id="KW-0539">Nucleus</keyword>
<dbReference type="EMBL" id="HG793125">
    <property type="protein sequence ID" value="CDK24094.1"/>
    <property type="molecule type" value="Genomic_DNA"/>
</dbReference>
<dbReference type="GO" id="GO:0008270">
    <property type="term" value="F:zinc ion binding"/>
    <property type="evidence" value="ECO:0007669"/>
    <property type="project" value="UniProtKB-KW"/>
</dbReference>
<dbReference type="PROSITE" id="PS50157">
    <property type="entry name" value="ZINC_FINGER_C2H2_2"/>
    <property type="match status" value="2"/>
</dbReference>
<dbReference type="SMART" id="SM00355">
    <property type="entry name" value="ZnF_C2H2"/>
    <property type="match status" value="3"/>
</dbReference>
<evidence type="ECO:0000256" key="3">
    <source>
        <dbReference type="ARBA" id="ARBA00022723"/>
    </source>
</evidence>
<feature type="compositionally biased region" description="Basic and acidic residues" evidence="10">
    <location>
        <begin position="250"/>
        <end position="261"/>
    </location>
</feature>
<dbReference type="OrthoDB" id="6155966at2759"/>
<evidence type="ECO:0000256" key="10">
    <source>
        <dbReference type="SAM" id="MobiDB-lite"/>
    </source>
</evidence>
<evidence type="ECO:0000256" key="8">
    <source>
        <dbReference type="ARBA" id="ARBA00038089"/>
    </source>
</evidence>
<evidence type="ECO:0000256" key="9">
    <source>
        <dbReference type="PROSITE-ProRule" id="PRU00042"/>
    </source>
</evidence>
<dbReference type="InterPro" id="IPR050806">
    <property type="entry name" value="pacC/RIM101"/>
</dbReference>
<evidence type="ECO:0000256" key="1">
    <source>
        <dbReference type="ARBA" id="ARBA00004123"/>
    </source>
</evidence>
<dbReference type="GO" id="GO:0045944">
    <property type="term" value="P:positive regulation of transcription by RNA polymerase II"/>
    <property type="evidence" value="ECO:0007669"/>
    <property type="project" value="TreeGrafter"/>
</dbReference>
<evidence type="ECO:0000256" key="5">
    <source>
        <dbReference type="ARBA" id="ARBA00022771"/>
    </source>
</evidence>
<feature type="compositionally biased region" description="Polar residues" evidence="10">
    <location>
        <begin position="32"/>
        <end position="63"/>
    </location>
</feature>
<gene>
    <name evidence="12" type="ORF">KUCA_T00000054001</name>
</gene>
<evidence type="ECO:0000256" key="6">
    <source>
        <dbReference type="ARBA" id="ARBA00022833"/>
    </source>
</evidence>
<keyword evidence="3" id="KW-0479">Metal-binding</keyword>
<evidence type="ECO:0000313" key="12">
    <source>
        <dbReference type="EMBL" id="CDK24094.1"/>
    </source>
</evidence>
<evidence type="ECO:0000313" key="13">
    <source>
        <dbReference type="Proteomes" id="UP000019384"/>
    </source>
</evidence>
<comment type="similarity">
    <text evidence="8">Belongs to the pacC/RIM101 family.</text>
</comment>
<keyword evidence="6" id="KW-0862">Zinc</keyword>
<dbReference type="RefSeq" id="XP_022456112.1">
    <property type="nucleotide sequence ID" value="XM_022604555.1"/>
</dbReference>
<dbReference type="Proteomes" id="UP000019384">
    <property type="component" value="Unassembled WGS sequence"/>
</dbReference>
<dbReference type="HOGENOM" id="CLU_029652_0_0_1"/>
<dbReference type="FunFam" id="3.30.160.60:FF:000145">
    <property type="entry name" value="Zinc finger protein 574"/>
    <property type="match status" value="1"/>
</dbReference>
<feature type="region of interest" description="Disordered" evidence="10">
    <location>
        <begin position="31"/>
        <end position="63"/>
    </location>
</feature>
<evidence type="ECO:0000256" key="7">
    <source>
        <dbReference type="ARBA" id="ARBA00023242"/>
    </source>
</evidence>
<accession>W6MF14</accession>
<name>W6MF14_9ASCO</name>
<sequence>MFPSGEDSHTTNYIHPVSYLNAATIVNRHESTVSSNGDTTTPPHSQGESPNSTGTFTDASSLDSPDQIKVELSEVCDLNSVVKRESSEESQTTQTSKKIDSDGPYTCRWKDCILEFDDPKVLYQHLCDHHVGRKCNKNLTLDCQWDGCGVSTVKRDHITSHLRVHVPLKPFLCNFCTKRFKRPQDLKKHIKIHADGSVDNDKQLLQAAQSVRLANPYGQLDHVYDLPLPTMYPSLSQEQLQLQQQQQMLHRQEERKRKPDSHFSIPSLYEDLKRAKLQPHYNNELASRLNNLDNYFGLSSPDLHMGSQTKYGGFNSQQDLIEASSFFNQLSGSMDTLSRPPPLYSPSAFFPQQQQSTPQFAFNGNYSSGSLYPPVQGSSTSSYFPQVGYRVDNGDFTKKFNVSMGQKAGVSAQKDGVPADLVSQLENLSVDDKDDLEDDESGAVFTSHLMAIDVIKEFLESCVDKLRGQTDSHQPIERKSLYPRIISV</sequence>
<feature type="domain" description="C2H2-type" evidence="11">
    <location>
        <begin position="171"/>
        <end position="194"/>
    </location>
</feature>
<dbReference type="InterPro" id="IPR036236">
    <property type="entry name" value="Znf_C2H2_sf"/>
</dbReference>
<reference evidence="12" key="2">
    <citation type="submission" date="2014-02" db="EMBL/GenBank/DDBJ databases">
        <title>Complete DNA sequence of /Kuraishia capsulata/ illustrates novel genomic features among budding yeasts (/Saccharomycotina/).</title>
        <authorList>
            <person name="Morales L."/>
            <person name="Noel B."/>
            <person name="Porcel B."/>
            <person name="Marcet-Houben M."/>
            <person name="Hullo M-F."/>
            <person name="Sacerdot C."/>
            <person name="Tekaia F."/>
            <person name="Leh-Louis V."/>
            <person name="Despons L."/>
            <person name="Khanna V."/>
            <person name="Aury J-M."/>
            <person name="Barbe V."/>
            <person name="Couloux A."/>
            <person name="Labadie K."/>
            <person name="Pelletier E."/>
            <person name="Souciet J-L."/>
            <person name="Boekhout T."/>
            <person name="Gabaldon T."/>
            <person name="Wincker P."/>
            <person name="Dujon B."/>
        </authorList>
    </citation>
    <scope>NUCLEOTIDE SEQUENCE</scope>
    <source>
        <strain evidence="12">CBS 1993</strain>
    </source>
</reference>
<dbReference type="InterPro" id="IPR013087">
    <property type="entry name" value="Znf_C2H2_type"/>
</dbReference>
<dbReference type="PROSITE" id="PS00028">
    <property type="entry name" value="ZINC_FINGER_C2H2_1"/>
    <property type="match status" value="2"/>
</dbReference>
<reference evidence="12" key="1">
    <citation type="submission" date="2013-12" db="EMBL/GenBank/DDBJ databases">
        <authorList>
            <person name="Genoscope - CEA"/>
        </authorList>
    </citation>
    <scope>NUCLEOTIDE SEQUENCE</scope>
    <source>
        <strain evidence="12">CBS 1993</strain>
    </source>
</reference>
<organism evidence="12 13">
    <name type="scientific">Kuraishia capsulata CBS 1993</name>
    <dbReference type="NCBI Taxonomy" id="1382522"/>
    <lineage>
        <taxon>Eukaryota</taxon>
        <taxon>Fungi</taxon>
        <taxon>Dikarya</taxon>
        <taxon>Ascomycota</taxon>
        <taxon>Saccharomycotina</taxon>
        <taxon>Pichiomycetes</taxon>
        <taxon>Pichiales</taxon>
        <taxon>Pichiaceae</taxon>
        <taxon>Kuraishia</taxon>
    </lineage>
</organism>
<keyword evidence="13" id="KW-1185">Reference proteome</keyword>
<dbReference type="SUPFAM" id="SSF57667">
    <property type="entry name" value="beta-beta-alpha zinc fingers"/>
    <property type="match status" value="2"/>
</dbReference>
<keyword evidence="4" id="KW-0677">Repeat</keyword>
<comment type="subcellular location">
    <subcellularLocation>
        <location evidence="1">Nucleus</location>
    </subcellularLocation>
</comment>
<evidence type="ECO:0000256" key="2">
    <source>
        <dbReference type="ARBA" id="ARBA00022491"/>
    </source>
</evidence>
<keyword evidence="5 9" id="KW-0863">Zinc-finger</keyword>
<dbReference type="Gene3D" id="3.30.160.60">
    <property type="entry name" value="Classic Zinc Finger"/>
    <property type="match status" value="2"/>
</dbReference>
<dbReference type="GeneID" id="34517500"/>
<feature type="region of interest" description="Disordered" evidence="10">
    <location>
        <begin position="244"/>
        <end position="264"/>
    </location>
</feature>
<keyword evidence="2" id="KW-0678">Repressor</keyword>
<dbReference type="GO" id="GO:0005634">
    <property type="term" value="C:nucleus"/>
    <property type="evidence" value="ECO:0007669"/>
    <property type="project" value="UniProtKB-SubCell"/>
</dbReference>
<protein>
    <recommendedName>
        <fullName evidence="11">C2H2-type domain-containing protein</fullName>
    </recommendedName>
</protein>
<dbReference type="PANTHER" id="PTHR47257:SF1">
    <property type="entry name" value="PH-RESPONSE TRANSCRIPTION FACTOR PACC_RIM101"/>
    <property type="match status" value="1"/>
</dbReference>
<dbReference type="AlphaFoldDB" id="W6MF14"/>
<dbReference type="PANTHER" id="PTHR47257">
    <property type="entry name" value="PH-RESPONSE TRANSCRIPTION FACTOR PACC/RIM101"/>
    <property type="match status" value="1"/>
</dbReference>
<proteinExistence type="inferred from homology"/>
<dbReference type="STRING" id="1382522.W6MF14"/>
<feature type="domain" description="C2H2-type" evidence="11">
    <location>
        <begin position="141"/>
        <end position="170"/>
    </location>
</feature>
<evidence type="ECO:0000259" key="11">
    <source>
        <dbReference type="PROSITE" id="PS50157"/>
    </source>
</evidence>